<dbReference type="InterPro" id="IPR002864">
    <property type="entry name" value="Acyl-ACP_thioesterase_NHD"/>
</dbReference>
<dbReference type="EMBL" id="CP009933">
    <property type="protein sequence ID" value="AKA71283.1"/>
    <property type="molecule type" value="Genomic_DNA"/>
</dbReference>
<comment type="similarity">
    <text evidence="1">Belongs to the acyl-ACP thioesterase family.</text>
</comment>
<dbReference type="Proteomes" id="UP000033115">
    <property type="component" value="Chromosome"/>
</dbReference>
<dbReference type="HOGENOM" id="CLU_045466_2_0_9"/>
<dbReference type="CDD" id="cd00586">
    <property type="entry name" value="4HBT"/>
    <property type="match status" value="1"/>
</dbReference>
<evidence type="ECO:0000256" key="7">
    <source>
        <dbReference type="ARBA" id="ARBA00023160"/>
    </source>
</evidence>
<evidence type="ECO:0000256" key="6">
    <source>
        <dbReference type="ARBA" id="ARBA00023098"/>
    </source>
</evidence>
<keyword evidence="5" id="KW-0809">Transit peptide</keyword>
<evidence type="ECO:0000313" key="10">
    <source>
        <dbReference type="EMBL" id="AKA71283.1"/>
    </source>
</evidence>
<evidence type="ECO:0000259" key="8">
    <source>
        <dbReference type="Pfam" id="PF01643"/>
    </source>
</evidence>
<keyword evidence="7" id="KW-0275">Fatty acid biosynthesis</keyword>
<keyword evidence="4" id="KW-0276">Fatty acid metabolism</keyword>
<dbReference type="PANTHER" id="PTHR31727">
    <property type="entry name" value="OLEOYL-ACYL CARRIER PROTEIN THIOESTERASE 1, CHLOROPLASTIC"/>
    <property type="match status" value="1"/>
</dbReference>
<dbReference type="KEGG" id="csq:CSCA_4158"/>
<evidence type="ECO:0000256" key="3">
    <source>
        <dbReference type="ARBA" id="ARBA00022801"/>
    </source>
</evidence>
<proteinExistence type="inferred from homology"/>
<dbReference type="InterPro" id="IPR045023">
    <property type="entry name" value="FATA/B"/>
</dbReference>
<protein>
    <submittedName>
        <fullName evidence="10">Acyl-ACP thioesterase</fullName>
    </submittedName>
</protein>
<dbReference type="Pfam" id="PF01643">
    <property type="entry name" value="Acyl-ACP_TE"/>
    <property type="match status" value="1"/>
</dbReference>
<keyword evidence="6" id="KW-0443">Lipid metabolism</keyword>
<evidence type="ECO:0000256" key="5">
    <source>
        <dbReference type="ARBA" id="ARBA00022946"/>
    </source>
</evidence>
<evidence type="ECO:0000256" key="4">
    <source>
        <dbReference type="ARBA" id="ARBA00022832"/>
    </source>
</evidence>
<dbReference type="Gene3D" id="3.10.129.10">
    <property type="entry name" value="Hotdog Thioesterase"/>
    <property type="match status" value="1"/>
</dbReference>
<dbReference type="AlphaFoldDB" id="A0A0E3K321"/>
<feature type="domain" description="Acyl-ACP thioesterase-like C-terminal" evidence="9">
    <location>
        <begin position="149"/>
        <end position="248"/>
    </location>
</feature>
<feature type="domain" description="Acyl-ACP thioesterase N-terminal hotdog" evidence="8">
    <location>
        <begin position="5"/>
        <end position="131"/>
    </location>
</feature>
<reference evidence="10 11" key="1">
    <citation type="journal article" date="2015" name="J. Biotechnol.">
        <title>Complete genome sequence of a malodorant-producing acetogen, Clostridium scatologenes ATCC 25775(T).</title>
        <authorList>
            <person name="Zhu Z."/>
            <person name="Guo T."/>
            <person name="Zheng H."/>
            <person name="Song T."/>
            <person name="Ouyang P."/>
            <person name="Xie J."/>
        </authorList>
    </citation>
    <scope>NUCLEOTIDE SEQUENCE [LARGE SCALE GENOMIC DNA]</scope>
    <source>
        <strain evidence="10 11">ATCC 25775</strain>
    </source>
</reference>
<keyword evidence="2" id="KW-0444">Lipid biosynthesis</keyword>
<evidence type="ECO:0000313" key="11">
    <source>
        <dbReference type="Proteomes" id="UP000033115"/>
    </source>
</evidence>
<dbReference type="STRING" id="1548.CSCA_4158"/>
<keyword evidence="11" id="KW-1185">Reference proteome</keyword>
<dbReference type="GO" id="GO:0000036">
    <property type="term" value="F:acyl carrier activity"/>
    <property type="evidence" value="ECO:0007669"/>
    <property type="project" value="TreeGrafter"/>
</dbReference>
<keyword evidence="3" id="KW-0378">Hydrolase</keyword>
<evidence type="ECO:0000256" key="1">
    <source>
        <dbReference type="ARBA" id="ARBA00006500"/>
    </source>
</evidence>
<dbReference type="RefSeq" id="WP_029161041.1">
    <property type="nucleotide sequence ID" value="NZ_CP009933.1"/>
</dbReference>
<dbReference type="Pfam" id="PF20791">
    <property type="entry name" value="Acyl-ACP_TE_C"/>
    <property type="match status" value="1"/>
</dbReference>
<organism evidence="10 11">
    <name type="scientific">Clostridium scatologenes</name>
    <dbReference type="NCBI Taxonomy" id="1548"/>
    <lineage>
        <taxon>Bacteria</taxon>
        <taxon>Bacillati</taxon>
        <taxon>Bacillota</taxon>
        <taxon>Clostridia</taxon>
        <taxon>Eubacteriales</taxon>
        <taxon>Clostridiaceae</taxon>
        <taxon>Clostridium</taxon>
    </lineage>
</organism>
<evidence type="ECO:0000256" key="2">
    <source>
        <dbReference type="ARBA" id="ARBA00022516"/>
    </source>
</evidence>
<gene>
    <name evidence="10" type="ORF">CSCA_4158</name>
</gene>
<dbReference type="InterPro" id="IPR049427">
    <property type="entry name" value="Acyl-ACP_TE_C"/>
</dbReference>
<dbReference type="GO" id="GO:0016297">
    <property type="term" value="F:fatty acyl-[ACP] hydrolase activity"/>
    <property type="evidence" value="ECO:0007669"/>
    <property type="project" value="InterPro"/>
</dbReference>
<name>A0A0E3K321_CLOSL</name>
<evidence type="ECO:0000259" key="9">
    <source>
        <dbReference type="Pfam" id="PF20791"/>
    </source>
</evidence>
<sequence length="250" mass="29593">MKKVETEKQYEIQYYEIDCDKKLLLTSLMNYLEDICTMQSEDIGIGLDYMNSKKIAWVLYKWNIHIYRYPLYREKVKVKTIPESFRKFYAYRSFQIFDSMGNVIAKASSVWFLINTEKRKAMTVTDDMYNAFGLSKEDNKPLTIKKIGKQERVDNEKVFSVRYSDIDTNRHVNNVKYVDWAVETVPLDIVSNCNITDIIIAYEKETTYGAVIKVLTQIDKKEEDFVCLHKIVDEEDKELALIETLWKNEK</sequence>
<dbReference type="InterPro" id="IPR029069">
    <property type="entry name" value="HotDog_dom_sf"/>
</dbReference>
<dbReference type="SUPFAM" id="SSF54637">
    <property type="entry name" value="Thioesterase/thiol ester dehydrase-isomerase"/>
    <property type="match status" value="2"/>
</dbReference>
<dbReference type="PANTHER" id="PTHR31727:SF6">
    <property type="entry name" value="OLEOYL-ACYL CARRIER PROTEIN THIOESTERASE 1, CHLOROPLASTIC"/>
    <property type="match status" value="1"/>
</dbReference>
<accession>A0A0E3K321</accession>